<dbReference type="Gene3D" id="3.90.760.10">
    <property type="entry name" value="Flavocytochrome c sulphide dehydrogenase, flavin-binding domain"/>
    <property type="match status" value="1"/>
</dbReference>
<evidence type="ECO:0000259" key="5">
    <source>
        <dbReference type="Pfam" id="PF09242"/>
    </source>
</evidence>
<dbReference type="InterPro" id="IPR037092">
    <property type="entry name" value="FlavoCytC_S_DH_flav-bd_sf"/>
</dbReference>
<feature type="domain" description="Flavocytochrome c sulphide dehydrogenase flavin-binding" evidence="5">
    <location>
        <begin position="366"/>
        <end position="434"/>
    </location>
</feature>
<dbReference type="InterPro" id="IPR015323">
    <property type="entry name" value="FlavoCytC_S_DH_flav-bd"/>
</dbReference>
<dbReference type="EC" id="1.8.2.3" evidence="7"/>
<dbReference type="Pfam" id="PF09242">
    <property type="entry name" value="FCSD-flav_bind"/>
    <property type="match status" value="1"/>
</dbReference>
<accession>A0A450V224</accession>
<dbReference type="Gene3D" id="3.50.50.60">
    <property type="entry name" value="FAD/NAD(P)-binding domain"/>
    <property type="match status" value="2"/>
</dbReference>
<evidence type="ECO:0000256" key="2">
    <source>
        <dbReference type="ARBA" id="ARBA00022729"/>
    </source>
</evidence>
<dbReference type="EMBL" id="CAADFI010000144">
    <property type="protein sequence ID" value="VFJ98831.1"/>
    <property type="molecule type" value="Genomic_DNA"/>
</dbReference>
<keyword evidence="2" id="KW-0732">Signal</keyword>
<evidence type="ECO:0000313" key="7">
    <source>
        <dbReference type="EMBL" id="VFJ98831.1"/>
    </source>
</evidence>
<dbReference type="Pfam" id="PF07992">
    <property type="entry name" value="Pyr_redox_2"/>
    <property type="match status" value="1"/>
</dbReference>
<dbReference type="NCBIfam" id="TIGR01409">
    <property type="entry name" value="TAT_signal_seq"/>
    <property type="match status" value="1"/>
</dbReference>
<dbReference type="PANTHER" id="PTHR43755:SF1">
    <property type="entry name" value="FAD-DEPENDENT PYRIDINE NUCLEOTIDE-DISULPHIDE OXIDOREDUCTASE"/>
    <property type="match status" value="1"/>
</dbReference>
<dbReference type="PROSITE" id="PS51318">
    <property type="entry name" value="TAT"/>
    <property type="match status" value="1"/>
</dbReference>
<dbReference type="EMBL" id="CAADFG010000150">
    <property type="protein sequence ID" value="VFJ98967.1"/>
    <property type="molecule type" value="Genomic_DNA"/>
</dbReference>
<gene>
    <name evidence="8" type="ORF">BECKH772A_GA0070896_101505</name>
    <name evidence="7" type="ORF">BECKH772B_GA0070898_101446</name>
    <name evidence="9" type="ORF">BECKH772C_GA0070978_101604</name>
</gene>
<keyword evidence="1" id="KW-0285">Flavoprotein</keyword>
<proteinExistence type="predicted"/>
<dbReference type="InterPro" id="IPR019546">
    <property type="entry name" value="TAT_signal_bac_arc"/>
</dbReference>
<dbReference type="InterPro" id="IPR023753">
    <property type="entry name" value="FAD/NAD-binding_dom"/>
</dbReference>
<evidence type="ECO:0000313" key="9">
    <source>
        <dbReference type="EMBL" id="VFK04078.1"/>
    </source>
</evidence>
<organism evidence="7">
    <name type="scientific">Candidatus Kentrum eta</name>
    <dbReference type="NCBI Taxonomy" id="2126337"/>
    <lineage>
        <taxon>Bacteria</taxon>
        <taxon>Pseudomonadati</taxon>
        <taxon>Pseudomonadota</taxon>
        <taxon>Gammaproteobacteria</taxon>
        <taxon>Candidatus Kentrum</taxon>
    </lineage>
</organism>
<reference evidence="7" key="1">
    <citation type="submission" date="2019-02" db="EMBL/GenBank/DDBJ databases">
        <authorList>
            <person name="Gruber-Vodicka R. H."/>
            <person name="Seah K. B. B."/>
        </authorList>
    </citation>
    <scope>NUCLEOTIDE SEQUENCE</scope>
    <source>
        <strain evidence="9">BECK_SA2B12</strain>
        <strain evidence="8">BECK_SA2B15</strain>
        <strain evidence="7">BECK_SA2B20</strain>
    </source>
</reference>
<evidence type="ECO:0000259" key="4">
    <source>
        <dbReference type="Pfam" id="PF07992"/>
    </source>
</evidence>
<dbReference type="AlphaFoldDB" id="A0A450V224"/>
<feature type="domain" description="FAD/NAD(P)-binding" evidence="4">
    <location>
        <begin position="38"/>
        <end position="151"/>
    </location>
</feature>
<dbReference type="InterPro" id="IPR036188">
    <property type="entry name" value="FAD/NAD-bd_sf"/>
</dbReference>
<dbReference type="InterPro" id="IPR052541">
    <property type="entry name" value="SQRD"/>
</dbReference>
<dbReference type="InterPro" id="IPR049386">
    <property type="entry name" value="FCSD_central"/>
</dbReference>
<keyword evidence="7" id="KW-0560">Oxidoreductase</keyword>
<protein>
    <submittedName>
        <fullName evidence="7">Sulfide dehydrogenase (Flavocytochrome c), flavoprotein subunit</fullName>
        <ecNumber evidence="7">1.8.2.3</ecNumber>
    </submittedName>
</protein>
<dbReference type="SUPFAM" id="SSF55424">
    <property type="entry name" value="FAD/NAD-linked reductases, dimerisation (C-terminal) domain"/>
    <property type="match status" value="1"/>
</dbReference>
<name>A0A450V224_9GAMM</name>
<keyword evidence="3" id="KW-0274">FAD</keyword>
<evidence type="ECO:0000313" key="8">
    <source>
        <dbReference type="EMBL" id="VFJ98967.1"/>
    </source>
</evidence>
<evidence type="ECO:0000256" key="1">
    <source>
        <dbReference type="ARBA" id="ARBA00022630"/>
    </source>
</evidence>
<dbReference type="EMBL" id="CAADFJ010000160">
    <property type="protein sequence ID" value="VFK04078.1"/>
    <property type="molecule type" value="Genomic_DNA"/>
</dbReference>
<dbReference type="Pfam" id="PF21706">
    <property type="entry name" value="FCSD_central"/>
    <property type="match status" value="1"/>
</dbReference>
<dbReference type="InterPro" id="IPR006311">
    <property type="entry name" value="TAT_signal"/>
</dbReference>
<evidence type="ECO:0000259" key="6">
    <source>
        <dbReference type="Pfam" id="PF21706"/>
    </source>
</evidence>
<dbReference type="PANTHER" id="PTHR43755">
    <property type="match status" value="1"/>
</dbReference>
<feature type="domain" description="Sulfide dehydrogenase [flavocytochrome c] flavoprotein chain central" evidence="6">
    <location>
        <begin position="169"/>
        <end position="289"/>
    </location>
</feature>
<dbReference type="GO" id="GO:0070225">
    <property type="term" value="F:sulfide dehydrogenase activity"/>
    <property type="evidence" value="ECO:0007669"/>
    <property type="project" value="UniProtKB-EC"/>
</dbReference>
<dbReference type="InterPro" id="IPR016156">
    <property type="entry name" value="FAD/NAD-linked_Rdtase_dimer_sf"/>
</dbReference>
<evidence type="ECO:0000256" key="3">
    <source>
        <dbReference type="ARBA" id="ARBA00022827"/>
    </source>
</evidence>
<sequence length="435" mass="46638">MSRINRRDFVKWSGAIAASVAGGAIMGFPSIAKAKGGKKVVVIGGGTGGCTAAKYIRMADPSIRVMLIEPNRHYHTCYLSNEVLSGERKIDSIRFGYQGLEKRGITVVHDRTIHIDADAKVVKTQGGQSLSYDRAIVSPGIDFKWEAIEGYDAEVAKKIPHAWKAGEQTTILRKQLEDMTDGGTVIIVAPPNPFRCPPGPYERASQIAMYLQNHKPKSKVLILDPKDKFSKFGLFKKAWGQLYGYGTDNSLIEWMGGADGGAVSAINPDTMTVTAELEEFKGDVINIIPPQKAGKIAFDAGLAEGDWCPVNKKTFESTLHAGIHVIGDAANASKMPKSGYGANSQAKVAAAAVVDYLNDREPGEGSYVNTCYSIVGKDYGFSVAAVYRLSADGSTITGVEGAGGLTSIEASAQTLQREVAYAHSWYANITADIFG</sequence>
<dbReference type="GO" id="GO:0050660">
    <property type="term" value="F:flavin adenine dinucleotide binding"/>
    <property type="evidence" value="ECO:0007669"/>
    <property type="project" value="InterPro"/>
</dbReference>
<dbReference type="FunFam" id="3.50.50.60:FF:000234">
    <property type="entry name" value="Flavocytochrome C sulfide dehydrogenase"/>
    <property type="match status" value="1"/>
</dbReference>
<dbReference type="SUPFAM" id="SSF51905">
    <property type="entry name" value="FAD/NAD(P)-binding domain"/>
    <property type="match status" value="2"/>
</dbReference>